<gene>
    <name evidence="1" type="ORF">I312_03406</name>
</gene>
<name>A0A0D0TKU6_CRYGA</name>
<proteinExistence type="predicted"/>
<dbReference type="AlphaFoldDB" id="A0A0D0TKU6"/>
<organism evidence="1">
    <name type="scientific">Cryptococcus bacillisporus CA1280</name>
    <dbReference type="NCBI Taxonomy" id="1296109"/>
    <lineage>
        <taxon>Eukaryota</taxon>
        <taxon>Fungi</taxon>
        <taxon>Dikarya</taxon>
        <taxon>Basidiomycota</taxon>
        <taxon>Agaricomycotina</taxon>
        <taxon>Tremellomycetes</taxon>
        <taxon>Tremellales</taxon>
        <taxon>Cryptococcaceae</taxon>
        <taxon>Cryptococcus</taxon>
        <taxon>Cryptococcus gattii species complex</taxon>
    </lineage>
</organism>
<dbReference type="EMBL" id="KN847981">
    <property type="protein sequence ID" value="KIR47082.1"/>
    <property type="molecule type" value="Genomic_DNA"/>
</dbReference>
<dbReference type="OrthoDB" id="10435001at2759"/>
<evidence type="ECO:0000313" key="1">
    <source>
        <dbReference type="EMBL" id="KIR47082.1"/>
    </source>
</evidence>
<sequence length="47" mass="5126">MWGAFCGCKSCLLISPTPQIVELVDHEAKGVTLRHLDCKPSSCPLLQ</sequence>
<reference evidence="1" key="1">
    <citation type="submission" date="2015-01" db="EMBL/GenBank/DDBJ databases">
        <title>The Genome Sequence of Cryptococcus gattii CA1280.</title>
        <authorList>
            <consortium name="The Broad Institute Genomics Platform"/>
            <person name="Cuomo C."/>
            <person name="Litvintseva A."/>
            <person name="Chen Y."/>
            <person name="Heitman J."/>
            <person name="Sun S."/>
            <person name="Springer D."/>
            <person name="Dromer F."/>
            <person name="Young S."/>
            <person name="Zeng Q."/>
            <person name="Gargeya S."/>
            <person name="Abouelleil A."/>
            <person name="Alvarado L."/>
            <person name="Chapman S.B."/>
            <person name="Gainer-Dewar J."/>
            <person name="Goldberg J."/>
            <person name="Griggs A."/>
            <person name="Gujja S."/>
            <person name="Hansen M."/>
            <person name="Howarth C."/>
            <person name="Imamovic A."/>
            <person name="Larimer J."/>
            <person name="Murphy C."/>
            <person name="Naylor J."/>
            <person name="Pearson M."/>
            <person name="Priest M."/>
            <person name="Roberts A."/>
            <person name="Saif S."/>
            <person name="Shea T."/>
            <person name="Sykes S."/>
            <person name="Wortman J."/>
            <person name="Nusbaum C."/>
            <person name="Birren B."/>
        </authorList>
    </citation>
    <scope>NUCLEOTIDE SEQUENCE [LARGE SCALE GENOMIC DNA]</scope>
    <source>
        <strain evidence="1">CA1280</strain>
    </source>
</reference>
<dbReference type="HOGENOM" id="CLU_3175370_0_0_1"/>
<accession>A0A0D0TKU6</accession>
<protein>
    <submittedName>
        <fullName evidence="1">Uncharacterized protein</fullName>
    </submittedName>
</protein>